<evidence type="ECO:0000256" key="8">
    <source>
        <dbReference type="ARBA" id="ARBA00023273"/>
    </source>
</evidence>
<evidence type="ECO:0000313" key="9">
    <source>
        <dbReference type="EMBL" id="VDP62266.1"/>
    </source>
</evidence>
<dbReference type="GO" id="GO:0005930">
    <property type="term" value="C:axoneme"/>
    <property type="evidence" value="ECO:0007669"/>
    <property type="project" value="TreeGrafter"/>
</dbReference>
<accession>A0A183PF00</accession>
<protein>
    <submittedName>
        <fullName evidence="9">Uncharacterized protein</fullName>
    </submittedName>
</protein>
<dbReference type="STRING" id="31246.A0A183PF00"/>
<keyword evidence="8" id="KW-0966">Cell projection</keyword>
<dbReference type="PANTHER" id="PTHR14885">
    <property type="entry name" value="CILIA- AND FLAGELLA-ASSOCIATED PROTEIN 43-RELATED"/>
    <property type="match status" value="1"/>
</dbReference>
<evidence type="ECO:0000256" key="5">
    <source>
        <dbReference type="ARBA" id="ARBA00022737"/>
    </source>
</evidence>
<dbReference type="GO" id="GO:0060271">
    <property type="term" value="P:cilium assembly"/>
    <property type="evidence" value="ECO:0007669"/>
    <property type="project" value="TreeGrafter"/>
</dbReference>
<evidence type="ECO:0000256" key="6">
    <source>
        <dbReference type="ARBA" id="ARBA00023054"/>
    </source>
</evidence>
<proteinExistence type="predicted"/>
<comment type="subcellular location">
    <subcellularLocation>
        <location evidence="1">Cell projection</location>
        <location evidence="1">Cilium</location>
    </subcellularLocation>
    <subcellularLocation>
        <location evidence="2">Cytoplasm</location>
        <location evidence="2">Cytoskeleton</location>
    </subcellularLocation>
</comment>
<evidence type="ECO:0000256" key="1">
    <source>
        <dbReference type="ARBA" id="ARBA00004138"/>
    </source>
</evidence>
<evidence type="ECO:0000313" key="10">
    <source>
        <dbReference type="Proteomes" id="UP000269396"/>
    </source>
</evidence>
<gene>
    <name evidence="9" type="ORF">SMTD_LOCUS12936</name>
</gene>
<dbReference type="Pfam" id="PF25828">
    <property type="entry name" value="CC_Cfap43"/>
    <property type="match status" value="1"/>
</dbReference>
<keyword evidence="10" id="KW-1185">Reference proteome</keyword>
<reference evidence="9 10" key="1">
    <citation type="submission" date="2018-11" db="EMBL/GenBank/DDBJ databases">
        <authorList>
            <consortium name="Pathogen Informatics"/>
        </authorList>
    </citation>
    <scope>NUCLEOTIDE SEQUENCE [LARGE SCALE GENOMIC DNA]</scope>
    <source>
        <strain>Denwood</strain>
        <strain evidence="10">Zambia</strain>
    </source>
</reference>
<keyword evidence="5" id="KW-0677">Repeat</keyword>
<keyword evidence="7" id="KW-0206">Cytoskeleton</keyword>
<keyword evidence="4" id="KW-0853">WD repeat</keyword>
<keyword evidence="6" id="KW-0175">Coiled coil</keyword>
<evidence type="ECO:0000256" key="3">
    <source>
        <dbReference type="ARBA" id="ARBA00022490"/>
    </source>
</evidence>
<evidence type="ECO:0000256" key="2">
    <source>
        <dbReference type="ARBA" id="ARBA00004245"/>
    </source>
</evidence>
<evidence type="ECO:0000256" key="4">
    <source>
        <dbReference type="ARBA" id="ARBA00022574"/>
    </source>
</evidence>
<evidence type="ECO:0000256" key="7">
    <source>
        <dbReference type="ARBA" id="ARBA00023212"/>
    </source>
</evidence>
<name>A0A183PF00_9TREM</name>
<dbReference type="AlphaFoldDB" id="A0A183PF00"/>
<dbReference type="EMBL" id="UZAL01032965">
    <property type="protein sequence ID" value="VDP62266.1"/>
    <property type="molecule type" value="Genomic_DNA"/>
</dbReference>
<organism evidence="9 10">
    <name type="scientific">Schistosoma mattheei</name>
    <dbReference type="NCBI Taxonomy" id="31246"/>
    <lineage>
        <taxon>Eukaryota</taxon>
        <taxon>Metazoa</taxon>
        <taxon>Spiralia</taxon>
        <taxon>Lophotrochozoa</taxon>
        <taxon>Platyhelminthes</taxon>
        <taxon>Trematoda</taxon>
        <taxon>Digenea</taxon>
        <taxon>Strigeidida</taxon>
        <taxon>Schistosomatoidea</taxon>
        <taxon>Schistosomatidae</taxon>
        <taxon>Schistosoma</taxon>
    </lineage>
</organism>
<dbReference type="PANTHER" id="PTHR14885:SF1">
    <property type="entry name" value="CILIA- AND FLAGELLA-ASSOCIATED PROTEIN 43"/>
    <property type="match status" value="1"/>
</dbReference>
<keyword evidence="3" id="KW-0963">Cytoplasm</keyword>
<sequence>MSSILDNKNLINISYNRYFLLAPLEKKIDQTGKDAQFFKQLNPYIEKIWQSSQSTKQTSLLEESLVELDNDPSHEQQPGCDNALWSRLCAARRRKINKELEIKFATQKLDDITNFIRKRDRDLQSLHKLLEERKCQLDSLIKDYNRNQTNLELQLLIKQGFVEVNINQFTLLHDYDDALLIQREQVEELNKQIIVLGESKVSHMIRNKEFKKRFYHLEWELSEMLMRYEDLQTKLGDIRRFKITSEIRKYLQSNDYDSLISTQITNTERTIQMLQENHEKTMAQKLARLRQYEIHQGEKLKKENEKAKKEIEEMNVVLHETKFIHEQNRKL</sequence>
<dbReference type="Proteomes" id="UP000269396">
    <property type="component" value="Unassembled WGS sequence"/>
</dbReference>